<reference evidence="1 2" key="1">
    <citation type="submission" date="2020-02" db="EMBL/GenBank/DDBJ databases">
        <authorList>
            <person name="Ferguson B K."/>
        </authorList>
    </citation>
    <scope>NUCLEOTIDE SEQUENCE [LARGE SCALE GENOMIC DNA]</scope>
</reference>
<sequence length="83" mass="9278">MDVCAIYNTCPTRPRAAAAATTPESDERDNIGEQLYTIILCVYLYIGPWKPSVEFGAMRGRNRHRVAPTRALATLKLPLISRD</sequence>
<evidence type="ECO:0000313" key="2">
    <source>
        <dbReference type="Proteomes" id="UP000479190"/>
    </source>
</evidence>
<dbReference type="AlphaFoldDB" id="A0A6H5ITE7"/>
<protein>
    <submittedName>
        <fullName evidence="1">Uncharacterized protein</fullName>
    </submittedName>
</protein>
<organism evidence="1 2">
    <name type="scientific">Trichogramma brassicae</name>
    <dbReference type="NCBI Taxonomy" id="86971"/>
    <lineage>
        <taxon>Eukaryota</taxon>
        <taxon>Metazoa</taxon>
        <taxon>Ecdysozoa</taxon>
        <taxon>Arthropoda</taxon>
        <taxon>Hexapoda</taxon>
        <taxon>Insecta</taxon>
        <taxon>Pterygota</taxon>
        <taxon>Neoptera</taxon>
        <taxon>Endopterygota</taxon>
        <taxon>Hymenoptera</taxon>
        <taxon>Apocrita</taxon>
        <taxon>Proctotrupomorpha</taxon>
        <taxon>Chalcidoidea</taxon>
        <taxon>Trichogrammatidae</taxon>
        <taxon>Trichogramma</taxon>
    </lineage>
</organism>
<keyword evidence="2" id="KW-1185">Reference proteome</keyword>
<evidence type="ECO:0000313" key="1">
    <source>
        <dbReference type="EMBL" id="CAB0041635.1"/>
    </source>
</evidence>
<dbReference type="Proteomes" id="UP000479190">
    <property type="component" value="Unassembled WGS sequence"/>
</dbReference>
<name>A0A6H5ITE7_9HYME</name>
<dbReference type="EMBL" id="CADCXV010001127">
    <property type="protein sequence ID" value="CAB0041635.1"/>
    <property type="molecule type" value="Genomic_DNA"/>
</dbReference>
<accession>A0A6H5ITE7</accession>
<gene>
    <name evidence="1" type="ORF">TBRA_LOCUS13301</name>
</gene>
<proteinExistence type="predicted"/>